<name>A0A9J6ZNX7_9BACT</name>
<dbReference type="PROSITE" id="PS51257">
    <property type="entry name" value="PROKAR_LIPOPROTEIN"/>
    <property type="match status" value="1"/>
</dbReference>
<dbReference type="RefSeq" id="WP_250722927.1">
    <property type="nucleotide sequence ID" value="NZ_CP098400.1"/>
</dbReference>
<dbReference type="EMBL" id="CP098400">
    <property type="protein sequence ID" value="URW79215.1"/>
    <property type="molecule type" value="Genomic_DNA"/>
</dbReference>
<reference evidence="1" key="1">
    <citation type="submission" date="2022-05" db="EMBL/GenBank/DDBJ databases">
        <authorList>
            <person name="Sun X."/>
        </authorList>
    </citation>
    <scope>NUCLEOTIDE SEQUENCE</scope>
    <source>
        <strain evidence="1">Ai-910</strain>
    </source>
</reference>
<sequence>MKSIYKLLSMFVVAALVLGSCDEFEDKDSISPVMDESNQAVRFLKANPGIVVIAYNALDFEVTVVRSKDADAISVSLRAVKNAQYFNVPATVEFPKGVDTVVVALSAKEDAPQGSNISLVLELDDNFANPYLSELPYYSATVFIKPPCTLNELKLAITFDGYGSETTWKLTDEEGEEVFKGGPYKDGQASAEEYFCVPDGKYTFTVYDEYGDGLSFPKDGLVSLTLGELVILEAEGDFGASASSTFTMTDGELVLDAGDDEGDE</sequence>
<evidence type="ECO:0000313" key="1">
    <source>
        <dbReference type="EMBL" id="URW79215.1"/>
    </source>
</evidence>
<dbReference type="KEGG" id="alkq:M9189_10150"/>
<keyword evidence="2" id="KW-1185">Reference proteome</keyword>
<organism evidence="1 2">
    <name type="scientific">Xiashengella succiniciproducens</name>
    <dbReference type="NCBI Taxonomy" id="2949635"/>
    <lineage>
        <taxon>Bacteria</taxon>
        <taxon>Pseudomonadati</taxon>
        <taxon>Bacteroidota</taxon>
        <taxon>Bacteroidia</taxon>
        <taxon>Marinilabiliales</taxon>
        <taxon>Marinilabiliaceae</taxon>
        <taxon>Xiashengella</taxon>
    </lineage>
</organism>
<protein>
    <submittedName>
        <fullName evidence="1">Uncharacterized protein</fullName>
    </submittedName>
</protein>
<accession>A0A9J6ZNX7</accession>
<proteinExistence type="predicted"/>
<evidence type="ECO:0000313" key="2">
    <source>
        <dbReference type="Proteomes" id="UP001056426"/>
    </source>
</evidence>
<dbReference type="Proteomes" id="UP001056426">
    <property type="component" value="Chromosome"/>
</dbReference>
<gene>
    <name evidence="1" type="ORF">M9189_10150</name>
</gene>
<reference evidence="1" key="2">
    <citation type="submission" date="2022-06" db="EMBL/GenBank/DDBJ databases">
        <title>Xiashengella guii gen. nov. sp. nov., a bacterium isolated form anaerobic digestion tank.</title>
        <authorList>
            <person name="Huang H."/>
        </authorList>
    </citation>
    <scope>NUCLEOTIDE SEQUENCE</scope>
    <source>
        <strain evidence="1">Ai-910</strain>
    </source>
</reference>
<dbReference type="AlphaFoldDB" id="A0A9J6ZNX7"/>